<dbReference type="AlphaFoldDB" id="A0A8E3B5T5"/>
<dbReference type="GO" id="GO:0003700">
    <property type="term" value="F:DNA-binding transcription factor activity"/>
    <property type="evidence" value="ECO:0007669"/>
    <property type="project" value="InterPro"/>
</dbReference>
<dbReference type="PROSITE" id="PS51071">
    <property type="entry name" value="HTH_RPIR"/>
    <property type="match status" value="1"/>
</dbReference>
<dbReference type="GO" id="GO:0097367">
    <property type="term" value="F:carbohydrate derivative binding"/>
    <property type="evidence" value="ECO:0007669"/>
    <property type="project" value="InterPro"/>
</dbReference>
<reference evidence="2 3" key="1">
    <citation type="submission" date="2018-05" db="EMBL/GenBank/DDBJ databases">
        <title>Genomic Encyclopedia of Type Strains, Phase IV (KMG-IV): sequencing the most valuable type-strain genomes for metagenomic binning, comparative biology and taxonomic classification.</title>
        <authorList>
            <person name="Goeker M."/>
        </authorList>
    </citation>
    <scope>NUCLEOTIDE SEQUENCE [LARGE SCALE GENOMIC DNA]</scope>
    <source>
        <strain evidence="2 3">DSM 2626</strain>
    </source>
</reference>
<dbReference type="PANTHER" id="PTHR30514:SF18">
    <property type="entry name" value="RPIR-FAMILY TRANSCRIPTIONAL REGULATOR"/>
    <property type="match status" value="1"/>
</dbReference>
<accession>A0A8E3B5T5</accession>
<evidence type="ECO:0000259" key="1">
    <source>
        <dbReference type="PROSITE" id="PS51071"/>
    </source>
</evidence>
<dbReference type="RefSeq" id="WP_109661539.1">
    <property type="nucleotide sequence ID" value="NZ_QGGH01000002.1"/>
</dbReference>
<dbReference type="Gene3D" id="1.10.10.10">
    <property type="entry name" value="Winged helix-like DNA-binding domain superfamily/Winged helix DNA-binding domain"/>
    <property type="match status" value="1"/>
</dbReference>
<evidence type="ECO:0000313" key="3">
    <source>
        <dbReference type="Proteomes" id="UP000245631"/>
    </source>
</evidence>
<dbReference type="InterPro" id="IPR047640">
    <property type="entry name" value="RpiR-like"/>
</dbReference>
<proteinExistence type="predicted"/>
<dbReference type="InterPro" id="IPR009057">
    <property type="entry name" value="Homeodomain-like_sf"/>
</dbReference>
<organism evidence="2 3">
    <name type="scientific">Rhizobium loti</name>
    <name type="common">Mesorhizobium loti</name>
    <dbReference type="NCBI Taxonomy" id="381"/>
    <lineage>
        <taxon>Bacteria</taxon>
        <taxon>Pseudomonadati</taxon>
        <taxon>Pseudomonadota</taxon>
        <taxon>Alphaproteobacteria</taxon>
        <taxon>Hyphomicrobiales</taxon>
        <taxon>Phyllobacteriaceae</taxon>
        <taxon>Mesorhizobium</taxon>
    </lineage>
</organism>
<name>A0A8E3B5T5_RHILI</name>
<sequence length="294" mass="32709">MIGSVRQRLSDCLGSASKADKAIASFMLAQLNSLAFETAGSIASKVEVSEPTVGRFCRSIGYTSFKDLKDHLKQDLGDRPWLISDRLRDLQRRTLAGEDQLARGLQLEIAGLVAVYELAHTPEWKRVVKRLATTPAIFVSGFQTERGVAQTFVNQLQYLRDRVHLLDLAGGNFSELLASDSKQSCLVLFEAKRYSRMARLLAQEARGLGIPTTLITDAFCDWGRELVDEMFVVPTEFNLFWESTAQMASLTNLLVNGVFIELGPEVEQRMNEVSRLYSRFTGYVGDPTGPSMGD</sequence>
<gene>
    <name evidence="2" type="ORF">C8D77_10244</name>
</gene>
<evidence type="ECO:0000313" key="2">
    <source>
        <dbReference type="EMBL" id="PWJ92272.1"/>
    </source>
</evidence>
<dbReference type="InterPro" id="IPR046348">
    <property type="entry name" value="SIS_dom_sf"/>
</dbReference>
<dbReference type="SUPFAM" id="SSF53697">
    <property type="entry name" value="SIS domain"/>
    <property type="match status" value="1"/>
</dbReference>
<dbReference type="Gene3D" id="3.40.50.10490">
    <property type="entry name" value="Glucose-6-phosphate isomerase like protein, domain 1"/>
    <property type="match status" value="1"/>
</dbReference>
<dbReference type="GO" id="GO:1901135">
    <property type="term" value="P:carbohydrate derivative metabolic process"/>
    <property type="evidence" value="ECO:0007669"/>
    <property type="project" value="InterPro"/>
</dbReference>
<feature type="domain" description="HTH rpiR-type" evidence="1">
    <location>
        <begin position="3"/>
        <end position="79"/>
    </location>
</feature>
<dbReference type="PANTHER" id="PTHR30514">
    <property type="entry name" value="GLUCOKINASE"/>
    <property type="match status" value="1"/>
</dbReference>
<dbReference type="GeneID" id="61051094"/>
<protein>
    <submittedName>
        <fullName evidence="2">RpiR family transcriptional regulator</fullName>
    </submittedName>
</protein>
<dbReference type="EMBL" id="QGGH01000002">
    <property type="protein sequence ID" value="PWJ92272.1"/>
    <property type="molecule type" value="Genomic_DNA"/>
</dbReference>
<dbReference type="InterPro" id="IPR000281">
    <property type="entry name" value="HTH_RpiR"/>
</dbReference>
<dbReference type="InterPro" id="IPR036388">
    <property type="entry name" value="WH-like_DNA-bd_sf"/>
</dbReference>
<dbReference type="GO" id="GO:0003677">
    <property type="term" value="F:DNA binding"/>
    <property type="evidence" value="ECO:0007669"/>
    <property type="project" value="InterPro"/>
</dbReference>
<dbReference type="Pfam" id="PF01418">
    <property type="entry name" value="HTH_6"/>
    <property type="match status" value="1"/>
</dbReference>
<dbReference type="SUPFAM" id="SSF46689">
    <property type="entry name" value="Homeodomain-like"/>
    <property type="match status" value="1"/>
</dbReference>
<dbReference type="Proteomes" id="UP000245631">
    <property type="component" value="Unassembled WGS sequence"/>
</dbReference>
<comment type="caution">
    <text evidence="2">The sequence shown here is derived from an EMBL/GenBank/DDBJ whole genome shotgun (WGS) entry which is preliminary data.</text>
</comment>